<gene>
    <name evidence="6" type="ORF">METZ01_LOCUS261750</name>
</gene>
<keyword evidence="3" id="KW-0630">Potassium</keyword>
<reference evidence="6" key="1">
    <citation type="submission" date="2018-05" db="EMBL/GenBank/DDBJ databases">
        <authorList>
            <person name="Lanie J.A."/>
            <person name="Ng W.-L."/>
            <person name="Kazmierczak K.M."/>
            <person name="Andrzejewski T.M."/>
            <person name="Davidsen T.M."/>
            <person name="Wayne K.J."/>
            <person name="Tettelin H."/>
            <person name="Glass J.I."/>
            <person name="Rusch D."/>
            <person name="Podicherti R."/>
            <person name="Tsui H.-C.T."/>
            <person name="Winkler M.E."/>
        </authorList>
    </citation>
    <scope>NUCLEOTIDE SEQUENCE</scope>
</reference>
<evidence type="ECO:0000256" key="3">
    <source>
        <dbReference type="ARBA" id="ARBA00022958"/>
    </source>
</evidence>
<dbReference type="SUPFAM" id="SSF51735">
    <property type="entry name" value="NAD(P)-binding Rossmann-fold domains"/>
    <property type="match status" value="1"/>
</dbReference>
<dbReference type="GO" id="GO:0015079">
    <property type="term" value="F:potassium ion transmembrane transporter activity"/>
    <property type="evidence" value="ECO:0007669"/>
    <property type="project" value="InterPro"/>
</dbReference>
<dbReference type="EMBL" id="UINC01072915">
    <property type="protein sequence ID" value="SVC08896.1"/>
    <property type="molecule type" value="Genomic_DNA"/>
</dbReference>
<dbReference type="PRINTS" id="PR00335">
    <property type="entry name" value="KUPTAKETRKA"/>
</dbReference>
<keyword evidence="1" id="KW-0813">Transport</keyword>
<dbReference type="AlphaFoldDB" id="A0A382JAH9"/>
<protein>
    <recommendedName>
        <fullName evidence="5">RCK N-terminal domain-containing protein</fullName>
    </recommendedName>
</protein>
<accession>A0A382JAH9</accession>
<dbReference type="GO" id="GO:0005886">
    <property type="term" value="C:plasma membrane"/>
    <property type="evidence" value="ECO:0007669"/>
    <property type="project" value="InterPro"/>
</dbReference>
<dbReference type="PROSITE" id="PS51201">
    <property type="entry name" value="RCK_N"/>
    <property type="match status" value="1"/>
</dbReference>
<keyword evidence="4" id="KW-0406">Ion transport</keyword>
<organism evidence="6">
    <name type="scientific">marine metagenome</name>
    <dbReference type="NCBI Taxonomy" id="408172"/>
    <lineage>
        <taxon>unclassified sequences</taxon>
        <taxon>metagenomes</taxon>
        <taxon>ecological metagenomes</taxon>
    </lineage>
</organism>
<sequence>MKVMIIGAGEVGFHVAKALSEENYDITVIDIDPVKCRRASEHLDVIVVEGNGATPKILNEARVGEADYVLCLTRVDEVNLIASQQAHKLGANKIIARLRNQQYTTQESIIRPEKFGVDVVIHPEKAA</sequence>
<name>A0A382JAH9_9ZZZZ</name>
<dbReference type="Gene3D" id="3.40.50.720">
    <property type="entry name" value="NAD(P)-binding Rossmann-like Domain"/>
    <property type="match status" value="1"/>
</dbReference>
<keyword evidence="2" id="KW-0633">Potassium transport</keyword>
<evidence type="ECO:0000259" key="5">
    <source>
        <dbReference type="PROSITE" id="PS51201"/>
    </source>
</evidence>
<evidence type="ECO:0000256" key="1">
    <source>
        <dbReference type="ARBA" id="ARBA00022448"/>
    </source>
</evidence>
<evidence type="ECO:0000256" key="2">
    <source>
        <dbReference type="ARBA" id="ARBA00022538"/>
    </source>
</evidence>
<dbReference type="InterPro" id="IPR003148">
    <property type="entry name" value="RCK_N"/>
</dbReference>
<evidence type="ECO:0000313" key="6">
    <source>
        <dbReference type="EMBL" id="SVC08896.1"/>
    </source>
</evidence>
<dbReference type="PANTHER" id="PTHR43833">
    <property type="entry name" value="POTASSIUM CHANNEL PROTEIN 2-RELATED-RELATED"/>
    <property type="match status" value="1"/>
</dbReference>
<feature type="non-terminal residue" evidence="6">
    <location>
        <position position="127"/>
    </location>
</feature>
<proteinExistence type="predicted"/>
<dbReference type="InterPro" id="IPR050721">
    <property type="entry name" value="Trk_Ktr_HKT_K-transport"/>
</dbReference>
<dbReference type="PANTHER" id="PTHR43833:SF5">
    <property type="entry name" value="TRK SYSTEM POTASSIUM UPTAKE PROTEIN TRKA"/>
    <property type="match status" value="1"/>
</dbReference>
<feature type="domain" description="RCK N-terminal" evidence="5">
    <location>
        <begin position="1"/>
        <end position="121"/>
    </location>
</feature>
<dbReference type="InterPro" id="IPR006036">
    <property type="entry name" value="K_uptake_TrkA"/>
</dbReference>
<evidence type="ECO:0000256" key="4">
    <source>
        <dbReference type="ARBA" id="ARBA00023065"/>
    </source>
</evidence>
<dbReference type="Pfam" id="PF02254">
    <property type="entry name" value="TrkA_N"/>
    <property type="match status" value="1"/>
</dbReference>
<dbReference type="InterPro" id="IPR036291">
    <property type="entry name" value="NAD(P)-bd_dom_sf"/>
</dbReference>